<proteinExistence type="predicted"/>
<sequence length="291" mass="32940">NVAQSENVLEFKTAFSFDDYHYAFNTVERFDSGITFVDYAKPLVGLFVFLFFGTGQDASAAYKRWARMIKLDRIFVCFRENYDDLRSQSQKSSQNSTYQSNGQMSSVPASPFKSPKRFPHQSDSFGDEKDVIPKIELTTCPKPKKGFSNLLFLGGHRTPSEQAKIDMTSGIHIKIDGLTTNIIQDDNDCSIEEPTTVYQAIDVLPRGIDETLEEYDNKRLDEQNETSTFGPISRAASMKSTSNIYEYNNSFKPKTVQHVNIQPDYVDADNSSNHSLTIVNIEDDYVTKESS</sequence>
<protein>
    <submittedName>
        <fullName evidence="1">24000_t:CDS:1</fullName>
    </submittedName>
</protein>
<dbReference type="EMBL" id="CAJVQC010031807">
    <property type="protein sequence ID" value="CAG8749499.1"/>
    <property type="molecule type" value="Genomic_DNA"/>
</dbReference>
<keyword evidence="2" id="KW-1185">Reference proteome</keyword>
<reference evidence="1" key="1">
    <citation type="submission" date="2021-06" db="EMBL/GenBank/DDBJ databases">
        <authorList>
            <person name="Kallberg Y."/>
            <person name="Tangrot J."/>
            <person name="Rosling A."/>
        </authorList>
    </citation>
    <scope>NUCLEOTIDE SEQUENCE</scope>
    <source>
        <strain evidence="1">MA461A</strain>
    </source>
</reference>
<gene>
    <name evidence="1" type="ORF">RPERSI_LOCUS14032</name>
</gene>
<accession>A0ACA9QG37</accession>
<comment type="caution">
    <text evidence="1">The sequence shown here is derived from an EMBL/GenBank/DDBJ whole genome shotgun (WGS) entry which is preliminary data.</text>
</comment>
<evidence type="ECO:0000313" key="1">
    <source>
        <dbReference type="EMBL" id="CAG8749499.1"/>
    </source>
</evidence>
<organism evidence="1 2">
    <name type="scientific">Racocetra persica</name>
    <dbReference type="NCBI Taxonomy" id="160502"/>
    <lineage>
        <taxon>Eukaryota</taxon>
        <taxon>Fungi</taxon>
        <taxon>Fungi incertae sedis</taxon>
        <taxon>Mucoromycota</taxon>
        <taxon>Glomeromycotina</taxon>
        <taxon>Glomeromycetes</taxon>
        <taxon>Diversisporales</taxon>
        <taxon>Gigasporaceae</taxon>
        <taxon>Racocetra</taxon>
    </lineage>
</organism>
<evidence type="ECO:0000313" key="2">
    <source>
        <dbReference type="Proteomes" id="UP000789920"/>
    </source>
</evidence>
<dbReference type="Proteomes" id="UP000789920">
    <property type="component" value="Unassembled WGS sequence"/>
</dbReference>
<feature type="non-terminal residue" evidence="1">
    <location>
        <position position="1"/>
    </location>
</feature>
<name>A0ACA9QG37_9GLOM</name>